<dbReference type="EMBL" id="MOOB01000019">
    <property type="protein sequence ID" value="OQE87640.1"/>
    <property type="molecule type" value="Genomic_DNA"/>
</dbReference>
<sequence>MESKLAFFIPEISSHGSDNEFGPGFYTADNLCYALEYVRIGGAIMVFKDPYLHSTEVWEPDLQSWNAWVARWKHLPLEIAQQPIPAEYGSADFIKGAISSRGQDVQACRGVPTPSENIQLAACSFKGCKALSESPELIIFVERA</sequence>
<name>A0A1V6YJK6_PENNA</name>
<reference evidence="2" key="1">
    <citation type="journal article" date="2017" name="Nat. Microbiol.">
        <title>Global analysis of biosynthetic gene clusters reveals vast potential of secondary metabolite production in Penicillium species.</title>
        <authorList>
            <person name="Nielsen J.C."/>
            <person name="Grijseels S."/>
            <person name="Prigent S."/>
            <person name="Ji B."/>
            <person name="Dainat J."/>
            <person name="Nielsen K.F."/>
            <person name="Frisvad J.C."/>
            <person name="Workman M."/>
            <person name="Nielsen J."/>
        </authorList>
    </citation>
    <scope>NUCLEOTIDE SEQUENCE [LARGE SCALE GENOMIC DNA]</scope>
    <source>
        <strain evidence="2">IBT 13039</strain>
    </source>
</reference>
<dbReference type="AlphaFoldDB" id="A0A1V6YJK6"/>
<dbReference type="STRING" id="60175.A0A1V6YJK6"/>
<evidence type="ECO:0000313" key="2">
    <source>
        <dbReference type="Proteomes" id="UP000191691"/>
    </source>
</evidence>
<evidence type="ECO:0000313" key="1">
    <source>
        <dbReference type="EMBL" id="OQE87640.1"/>
    </source>
</evidence>
<protein>
    <submittedName>
        <fullName evidence="1">Uncharacterized protein</fullName>
    </submittedName>
</protein>
<organism evidence="1 2">
    <name type="scientific">Penicillium nalgiovense</name>
    <dbReference type="NCBI Taxonomy" id="60175"/>
    <lineage>
        <taxon>Eukaryota</taxon>
        <taxon>Fungi</taxon>
        <taxon>Dikarya</taxon>
        <taxon>Ascomycota</taxon>
        <taxon>Pezizomycotina</taxon>
        <taxon>Eurotiomycetes</taxon>
        <taxon>Eurotiomycetidae</taxon>
        <taxon>Eurotiales</taxon>
        <taxon>Aspergillaceae</taxon>
        <taxon>Penicillium</taxon>
    </lineage>
</organism>
<accession>A0A1V6YJK6</accession>
<proteinExistence type="predicted"/>
<dbReference type="Proteomes" id="UP000191691">
    <property type="component" value="Unassembled WGS sequence"/>
</dbReference>
<comment type="caution">
    <text evidence="1">The sequence shown here is derived from an EMBL/GenBank/DDBJ whole genome shotgun (WGS) entry which is preliminary data.</text>
</comment>
<gene>
    <name evidence="1" type="ORF">PENNAL_c0019G05546</name>
</gene>
<keyword evidence="2" id="KW-1185">Reference proteome</keyword>